<reference evidence="5" key="2">
    <citation type="submission" date="2021-09" db="EMBL/GenBank/DDBJ databases">
        <authorList>
            <person name="Gilroy R."/>
        </authorList>
    </citation>
    <scope>NUCLEOTIDE SEQUENCE</scope>
    <source>
        <strain evidence="5">CHK160-4876</strain>
    </source>
</reference>
<comment type="catalytic activity">
    <reaction evidence="3">
        <text>ATP + H2O = ADP + phosphate + H(+)</text>
        <dbReference type="Rhea" id="RHEA:13065"/>
        <dbReference type="ChEBI" id="CHEBI:15377"/>
        <dbReference type="ChEBI" id="CHEBI:15378"/>
        <dbReference type="ChEBI" id="CHEBI:30616"/>
        <dbReference type="ChEBI" id="CHEBI:43474"/>
        <dbReference type="ChEBI" id="CHEBI:456216"/>
        <dbReference type="EC" id="5.6.2.3"/>
    </reaction>
</comment>
<keyword evidence="3 5" id="KW-0347">Helicase</keyword>
<name>A0A921NDN2_9BACL</name>
<sequence>MNFIEGEVKRVVFHNEETLYTVLSVRVTDTDVPSISRKQDLTVVGSFLAIEAEEMYRFTGYAKTHPRYGDQFAADTFEKLLPTSRLSLVRYLSSDLFPGIGIKTAESIIDHVGDNTLQRILQDGTVLDRVPRLTDEKKEMIIANVQENIGVSHILLKLQEYGIGNKDSIKIYETYRADTLATVEANPYQMIYDVKGIGFDKADKMGKALGFEHEDERRIEAAIMAGLLEATNTEHIYAEASEIVERAQQLAKVQDHSAFSDALHRLVDNGALCQEETRVYPPGLYYAEVGIAHKIISLLIDNEMAPPFVKSDVYAAIGEVEEKLQVAYATTQAEAIATAMASALMILTGGPGTGKTTVVRGIVEVYAAMHDLSLDPAHYAAKSEAFPIVLAAPTGRAAKRLAESTGLPAMTIHRLLGFTGQEEEEGSERAITGKLLIIDEFSMVDTWLAYQLLKALPEDIQVIFVGDEDQLPSVGPGQVLRDLLQSKQVPVIELTEVFRQASHSSIIRMAHEIKQGAVPTNIMEKTADRSFIPAATPDVADRVTRIIKRAIATGQSIEDIQVLAPIYRGLAGIDHLNKEIQAVVNPRTTQKPKEVVYGDTTYRIGDKVLQLVNQPESNVFNGDMGRVTHIILAKESADKKEQMIVSFSGIEVTYERADLNQLTLAYCCSVHKAQGSEFATVIMPVVNDYYRMLNRNILYTGITRAQRYLILCGDPSAFDRGLRRADTLARRTSLTARLAIIDEATAQVVETTEETSLQAVNYQHISPMIGMEGITPYDYMDSE</sequence>
<evidence type="ECO:0000256" key="1">
    <source>
        <dbReference type="ARBA" id="ARBA00022741"/>
    </source>
</evidence>
<dbReference type="Gene3D" id="1.10.10.2220">
    <property type="match status" value="1"/>
</dbReference>
<reference evidence="5" key="1">
    <citation type="journal article" date="2021" name="PeerJ">
        <title>Extensive microbial diversity within the chicken gut microbiome revealed by metagenomics and culture.</title>
        <authorList>
            <person name="Gilroy R."/>
            <person name="Ravi A."/>
            <person name="Getino M."/>
            <person name="Pursley I."/>
            <person name="Horton D.L."/>
            <person name="Alikhan N.F."/>
            <person name="Baker D."/>
            <person name="Gharbi K."/>
            <person name="Hall N."/>
            <person name="Watson M."/>
            <person name="Adriaenssens E.M."/>
            <person name="Foster-Nyarko E."/>
            <person name="Jarju S."/>
            <person name="Secka A."/>
            <person name="Antonio M."/>
            <person name="Oren A."/>
            <person name="Chaudhuri R.R."/>
            <person name="La Ragione R."/>
            <person name="Hildebrand F."/>
            <person name="Pallen M.J."/>
        </authorList>
    </citation>
    <scope>NUCLEOTIDE SEQUENCE</scope>
    <source>
        <strain evidence="5">CHK160-4876</strain>
    </source>
</reference>
<dbReference type="Pfam" id="PF13604">
    <property type="entry name" value="AAA_30"/>
    <property type="match status" value="1"/>
</dbReference>
<dbReference type="Pfam" id="PF18335">
    <property type="entry name" value="SH3_13"/>
    <property type="match status" value="1"/>
</dbReference>
<dbReference type="InterPro" id="IPR041451">
    <property type="entry name" value="RecD2_SH13"/>
</dbReference>
<dbReference type="Gene3D" id="2.30.30.940">
    <property type="match status" value="1"/>
</dbReference>
<dbReference type="InterPro" id="IPR027417">
    <property type="entry name" value="P-loop_NTPase"/>
</dbReference>
<dbReference type="CDD" id="cd17933">
    <property type="entry name" value="DEXSc_RecD-like"/>
    <property type="match status" value="1"/>
</dbReference>
<dbReference type="GO" id="GO:0009338">
    <property type="term" value="C:exodeoxyribonuclease V complex"/>
    <property type="evidence" value="ECO:0007669"/>
    <property type="project" value="TreeGrafter"/>
</dbReference>
<dbReference type="Pfam" id="PF14490">
    <property type="entry name" value="HHH_RecD2"/>
    <property type="match status" value="1"/>
</dbReference>
<proteinExistence type="inferred from homology"/>
<keyword evidence="3" id="KW-0238">DNA-binding</keyword>
<accession>A0A921NDN2</accession>
<dbReference type="Pfam" id="PF23139">
    <property type="entry name" value="OB_YrrC"/>
    <property type="match status" value="1"/>
</dbReference>
<dbReference type="SUPFAM" id="SSF52540">
    <property type="entry name" value="P-loop containing nucleoside triphosphate hydrolases"/>
    <property type="match status" value="2"/>
</dbReference>
<feature type="binding site" evidence="3">
    <location>
        <begin position="352"/>
        <end position="356"/>
    </location>
    <ligand>
        <name>ATP</name>
        <dbReference type="ChEBI" id="CHEBI:30616"/>
    </ligand>
</feature>
<dbReference type="SMART" id="SM00382">
    <property type="entry name" value="AAA"/>
    <property type="match status" value="1"/>
</dbReference>
<dbReference type="InterPro" id="IPR050534">
    <property type="entry name" value="Coronavir_polyprotein_1ab"/>
</dbReference>
<comment type="function">
    <text evidence="3">DNA-dependent ATPase and ATP-dependent 5'-3' DNA helicase. Has no activity on blunt DNA or DNA with 3'-overhangs, requires at least 10 bases of 5'-ssDNA for helicase activity.</text>
</comment>
<dbReference type="InterPro" id="IPR055446">
    <property type="entry name" value="RecD2_N_OB"/>
</dbReference>
<dbReference type="InterPro" id="IPR027785">
    <property type="entry name" value="UvrD-like_helicase_C"/>
</dbReference>
<comment type="similarity">
    <text evidence="3">Belongs to the RecD family. RecD2 subfamily.</text>
</comment>
<keyword evidence="3" id="KW-0378">Hydrolase</keyword>
<gene>
    <name evidence="3" type="primary">recD2</name>
    <name evidence="5" type="ORF">K8V30_07940</name>
</gene>
<dbReference type="GO" id="GO:0003677">
    <property type="term" value="F:DNA binding"/>
    <property type="evidence" value="ECO:0007669"/>
    <property type="project" value="UniProtKB-UniRule"/>
</dbReference>
<evidence type="ECO:0000259" key="4">
    <source>
        <dbReference type="SMART" id="SM00382"/>
    </source>
</evidence>
<keyword evidence="2 3" id="KW-0067">ATP-binding</keyword>
<evidence type="ECO:0000313" key="5">
    <source>
        <dbReference type="EMBL" id="HJH11593.1"/>
    </source>
</evidence>
<dbReference type="InterPro" id="IPR006345">
    <property type="entry name" value="RecD2"/>
</dbReference>
<evidence type="ECO:0000256" key="2">
    <source>
        <dbReference type="ARBA" id="ARBA00022840"/>
    </source>
</evidence>
<dbReference type="GO" id="GO:0043139">
    <property type="term" value="F:5'-3' DNA helicase activity"/>
    <property type="evidence" value="ECO:0007669"/>
    <property type="project" value="UniProtKB-UniRule"/>
</dbReference>
<dbReference type="EC" id="5.6.2.3" evidence="3"/>
<dbReference type="AlphaFoldDB" id="A0A921NDN2"/>
<feature type="domain" description="AAA+ ATPase" evidence="4">
    <location>
        <begin position="341"/>
        <end position="493"/>
    </location>
</feature>
<dbReference type="Gene3D" id="3.40.50.300">
    <property type="entry name" value="P-loop containing nucleotide triphosphate hydrolases"/>
    <property type="match status" value="2"/>
</dbReference>
<dbReference type="GO" id="GO:0005524">
    <property type="term" value="F:ATP binding"/>
    <property type="evidence" value="ECO:0007669"/>
    <property type="project" value="UniProtKB-UniRule"/>
</dbReference>
<dbReference type="CDD" id="cd18809">
    <property type="entry name" value="SF1_C_RecD"/>
    <property type="match status" value="1"/>
</dbReference>
<dbReference type="PANTHER" id="PTHR43788">
    <property type="entry name" value="DNA2/NAM7 HELICASE FAMILY MEMBER"/>
    <property type="match status" value="1"/>
</dbReference>
<dbReference type="Pfam" id="PF13538">
    <property type="entry name" value="UvrD_C_2"/>
    <property type="match status" value="1"/>
</dbReference>
<dbReference type="GO" id="GO:0017116">
    <property type="term" value="F:single-stranded DNA helicase activity"/>
    <property type="evidence" value="ECO:0007669"/>
    <property type="project" value="TreeGrafter"/>
</dbReference>
<comment type="caution">
    <text evidence="5">The sequence shown here is derived from an EMBL/GenBank/DDBJ whole genome shotgun (WGS) entry which is preliminary data.</text>
</comment>
<evidence type="ECO:0000313" key="6">
    <source>
        <dbReference type="Proteomes" id="UP000700212"/>
    </source>
</evidence>
<protein>
    <recommendedName>
        <fullName evidence="3">ATP-dependent RecD2 DNA helicase</fullName>
        <ecNumber evidence="3">5.6.2.3</ecNumber>
    </recommendedName>
    <alternativeName>
        <fullName evidence="3">DNA 5'-3' helicase subunit RecD2</fullName>
    </alternativeName>
</protein>
<dbReference type="EMBL" id="DYTV01000102">
    <property type="protein sequence ID" value="HJH11593.1"/>
    <property type="molecule type" value="Genomic_DNA"/>
</dbReference>
<dbReference type="InterPro" id="IPR003593">
    <property type="entry name" value="AAA+_ATPase"/>
</dbReference>
<dbReference type="Proteomes" id="UP000700212">
    <property type="component" value="Unassembled WGS sequence"/>
</dbReference>
<dbReference type="PANTHER" id="PTHR43788:SF6">
    <property type="entry name" value="DNA HELICASE B"/>
    <property type="match status" value="1"/>
</dbReference>
<dbReference type="GO" id="GO:0016787">
    <property type="term" value="F:hydrolase activity"/>
    <property type="evidence" value="ECO:0007669"/>
    <property type="project" value="UniProtKB-KW"/>
</dbReference>
<dbReference type="HAMAP" id="MF_01488">
    <property type="entry name" value="RecD2"/>
    <property type="match status" value="1"/>
</dbReference>
<dbReference type="InterPro" id="IPR029493">
    <property type="entry name" value="RecD2-like_HHH"/>
</dbReference>
<dbReference type="NCBIfam" id="TIGR01448">
    <property type="entry name" value="recD_rel"/>
    <property type="match status" value="1"/>
</dbReference>
<keyword evidence="3" id="KW-0413">Isomerase</keyword>
<evidence type="ECO:0000256" key="3">
    <source>
        <dbReference type="HAMAP-Rule" id="MF_01488"/>
    </source>
</evidence>
<keyword evidence="1 3" id="KW-0547">Nucleotide-binding</keyword>
<organism evidence="5 6">
    <name type="scientific">Metalysinibacillus jejuensis</name>
    <dbReference type="NCBI Taxonomy" id="914327"/>
    <lineage>
        <taxon>Bacteria</taxon>
        <taxon>Bacillati</taxon>
        <taxon>Bacillota</taxon>
        <taxon>Bacilli</taxon>
        <taxon>Bacillales</taxon>
        <taxon>Caryophanaceae</taxon>
        <taxon>Metalysinibacillus</taxon>
    </lineage>
</organism>
<dbReference type="GO" id="GO:0006310">
    <property type="term" value="P:DNA recombination"/>
    <property type="evidence" value="ECO:0007669"/>
    <property type="project" value="InterPro"/>
</dbReference>